<dbReference type="STRING" id="1423777.FD46_GL001604"/>
<evidence type="ECO:0000256" key="1">
    <source>
        <dbReference type="ARBA" id="ARBA00010233"/>
    </source>
</evidence>
<name>A0A0R1MHA6_9LACO</name>
<organism evidence="5 6">
    <name type="scientific">Liquorilactobacillus oeni DSM 19972</name>
    <dbReference type="NCBI Taxonomy" id="1423777"/>
    <lineage>
        <taxon>Bacteria</taxon>
        <taxon>Bacillati</taxon>
        <taxon>Bacillota</taxon>
        <taxon>Bacilli</taxon>
        <taxon>Lactobacillales</taxon>
        <taxon>Lactobacillaceae</taxon>
        <taxon>Liquorilactobacillus</taxon>
    </lineage>
</organism>
<dbReference type="Gene3D" id="3.50.30.60">
    <property type="entry name" value="LD-carboxypeptidase A C-terminal domain-like"/>
    <property type="match status" value="1"/>
</dbReference>
<dbReference type="CDD" id="cd07062">
    <property type="entry name" value="Peptidase_S66_mccF_like"/>
    <property type="match status" value="1"/>
</dbReference>
<proteinExistence type="inferred from homology"/>
<dbReference type="Proteomes" id="UP000051686">
    <property type="component" value="Unassembled WGS sequence"/>
</dbReference>
<dbReference type="AlphaFoldDB" id="A0A0R1MHA6"/>
<comment type="caution">
    <text evidence="5">The sequence shown here is derived from an EMBL/GenBank/DDBJ whole genome shotgun (WGS) entry which is preliminary data.</text>
</comment>
<evidence type="ECO:0000256" key="2">
    <source>
        <dbReference type="ARBA" id="ARBA00022801"/>
    </source>
</evidence>
<feature type="domain" description="LD-carboxypeptidase N-terminal" evidence="3">
    <location>
        <begin position="13"/>
        <end position="138"/>
    </location>
</feature>
<dbReference type="SUPFAM" id="SSF141986">
    <property type="entry name" value="LD-carboxypeptidase A C-terminal domain-like"/>
    <property type="match status" value="1"/>
</dbReference>
<dbReference type="EMBL" id="AZEH01000039">
    <property type="protein sequence ID" value="KRL04474.1"/>
    <property type="molecule type" value="Genomic_DNA"/>
</dbReference>
<accession>A0A0R1MHA6</accession>
<keyword evidence="6" id="KW-1185">Reference proteome</keyword>
<dbReference type="Pfam" id="PF02016">
    <property type="entry name" value="Peptidase_S66"/>
    <property type="match status" value="1"/>
</dbReference>
<dbReference type="GO" id="GO:0016787">
    <property type="term" value="F:hydrolase activity"/>
    <property type="evidence" value="ECO:0007669"/>
    <property type="project" value="UniProtKB-KW"/>
</dbReference>
<dbReference type="RefSeq" id="WP_057896438.1">
    <property type="nucleotide sequence ID" value="NZ_AZEH01000039.1"/>
</dbReference>
<evidence type="ECO:0000259" key="3">
    <source>
        <dbReference type="Pfam" id="PF02016"/>
    </source>
</evidence>
<dbReference type="InterPro" id="IPR040921">
    <property type="entry name" value="Peptidase_S66C"/>
</dbReference>
<dbReference type="InterPro" id="IPR003507">
    <property type="entry name" value="S66_fam"/>
</dbReference>
<comment type="similarity">
    <text evidence="1">Belongs to the peptidase S66 family.</text>
</comment>
<protein>
    <submittedName>
        <fullName evidence="5">Mccc family protein</fullName>
    </submittedName>
</protein>
<reference evidence="5 6" key="1">
    <citation type="journal article" date="2015" name="Genome Announc.">
        <title>Expanding the biotechnology potential of lactobacilli through comparative genomics of 213 strains and associated genera.</title>
        <authorList>
            <person name="Sun Z."/>
            <person name="Harris H.M."/>
            <person name="McCann A."/>
            <person name="Guo C."/>
            <person name="Argimon S."/>
            <person name="Zhang W."/>
            <person name="Yang X."/>
            <person name="Jeffery I.B."/>
            <person name="Cooney J.C."/>
            <person name="Kagawa T.F."/>
            <person name="Liu W."/>
            <person name="Song Y."/>
            <person name="Salvetti E."/>
            <person name="Wrobel A."/>
            <person name="Rasinkangas P."/>
            <person name="Parkhill J."/>
            <person name="Rea M.C."/>
            <person name="O'Sullivan O."/>
            <person name="Ritari J."/>
            <person name="Douillard F.P."/>
            <person name="Paul Ross R."/>
            <person name="Yang R."/>
            <person name="Briner A.E."/>
            <person name="Felis G.E."/>
            <person name="de Vos W.M."/>
            <person name="Barrangou R."/>
            <person name="Klaenhammer T.R."/>
            <person name="Caufield P.W."/>
            <person name="Cui Y."/>
            <person name="Zhang H."/>
            <person name="O'Toole P.W."/>
        </authorList>
    </citation>
    <scope>NUCLEOTIDE SEQUENCE [LARGE SCALE GENOMIC DNA]</scope>
    <source>
        <strain evidence="5 6">DSM 19972</strain>
    </source>
</reference>
<dbReference type="Pfam" id="PF17676">
    <property type="entry name" value="Peptidase_S66C"/>
    <property type="match status" value="1"/>
</dbReference>
<gene>
    <name evidence="5" type="ORF">FD46_GL001604</name>
</gene>
<dbReference type="OrthoDB" id="9807329at2"/>
<feature type="domain" description="LD-carboxypeptidase C-terminal" evidence="4">
    <location>
        <begin position="213"/>
        <end position="342"/>
    </location>
</feature>
<dbReference type="InterPro" id="IPR040449">
    <property type="entry name" value="Peptidase_S66_N"/>
</dbReference>
<dbReference type="PATRIC" id="fig|1423777.3.peg.1655"/>
<dbReference type="PIRSF" id="PIRSF028757">
    <property type="entry name" value="LD-carboxypeptidase"/>
    <property type="match status" value="1"/>
</dbReference>
<evidence type="ECO:0000313" key="5">
    <source>
        <dbReference type="EMBL" id="KRL04474.1"/>
    </source>
</evidence>
<dbReference type="PANTHER" id="PTHR30237:SF4">
    <property type="entry name" value="LD-CARBOXYPEPTIDASE C-TERMINAL DOMAIN-CONTAINING PROTEIN"/>
    <property type="match status" value="1"/>
</dbReference>
<dbReference type="Gene3D" id="3.40.50.10740">
    <property type="entry name" value="Class I glutamine amidotransferase-like"/>
    <property type="match status" value="1"/>
</dbReference>
<evidence type="ECO:0000259" key="4">
    <source>
        <dbReference type="Pfam" id="PF17676"/>
    </source>
</evidence>
<keyword evidence="2" id="KW-0378">Hydrolase</keyword>
<sequence length="359" mass="40553">MNKPNKLKKGDKIAVVSLSSGILGEKSVEHELALGLKRLREFELEPVLMPNSLKGLAYLKKYPQARAADLKQAFLDDSFAGIICAIGGDDTYRLLPYLLEDKEFVNAVKKHPKIFTGFSDTTINHLLFYKLGMVSYYGPSLLNDLAELEIKMLPYTRKTFLRFFDNSVPQIVKSSSVWYEERIDFSKASIGVPRKIHTESLGYEVLRGEGIVTGKFLGGCLDSLYDIIAGKRYSDEAQLVSKYGIFPSSDEWKDKILFIETSEECPSPALFSKMLSALKKRGVFDQVKAVLLGKPQNECFYSEYKQELVELTRSENLPLMTNLNFGHAYPRTIIPYGLSARIDFNNAKLTITESLFETE</sequence>
<dbReference type="InterPro" id="IPR029062">
    <property type="entry name" value="Class_I_gatase-like"/>
</dbReference>
<dbReference type="InterPro" id="IPR027478">
    <property type="entry name" value="LdcA_N"/>
</dbReference>
<evidence type="ECO:0000313" key="6">
    <source>
        <dbReference type="Proteomes" id="UP000051686"/>
    </source>
</evidence>
<dbReference type="SUPFAM" id="SSF52317">
    <property type="entry name" value="Class I glutamine amidotransferase-like"/>
    <property type="match status" value="1"/>
</dbReference>
<dbReference type="PANTHER" id="PTHR30237">
    <property type="entry name" value="MURAMOYLTETRAPEPTIDE CARBOXYPEPTIDASE"/>
    <property type="match status" value="1"/>
</dbReference>
<dbReference type="InterPro" id="IPR027461">
    <property type="entry name" value="Carboxypeptidase_A_C_sf"/>
</dbReference>